<dbReference type="STRING" id="69895.SAMN05192551_1143"/>
<feature type="domain" description="Wadjet protein JetD C-terminal" evidence="1">
    <location>
        <begin position="211"/>
        <end position="291"/>
    </location>
</feature>
<organism evidence="2 3">
    <name type="scientific">Tindallia magadiensis</name>
    <dbReference type="NCBI Taxonomy" id="69895"/>
    <lineage>
        <taxon>Bacteria</taxon>
        <taxon>Bacillati</taxon>
        <taxon>Bacillota</taxon>
        <taxon>Clostridia</taxon>
        <taxon>Peptostreptococcales</taxon>
        <taxon>Tindalliaceae</taxon>
        <taxon>Tindallia</taxon>
    </lineage>
</organism>
<dbReference type="Pfam" id="PF09983">
    <property type="entry name" value="JetD_C"/>
    <property type="match status" value="1"/>
</dbReference>
<evidence type="ECO:0000313" key="3">
    <source>
        <dbReference type="Proteomes" id="UP000199287"/>
    </source>
</evidence>
<protein>
    <recommendedName>
        <fullName evidence="1">Wadjet protein JetD C-terminal domain-containing protein</fullName>
    </recommendedName>
</protein>
<dbReference type="Proteomes" id="UP000199287">
    <property type="component" value="Unassembled WGS sequence"/>
</dbReference>
<name>A0A1I3HL15_9FIRM</name>
<proteinExistence type="predicted"/>
<dbReference type="InterPro" id="IPR024534">
    <property type="entry name" value="JetD_C"/>
</dbReference>
<dbReference type="OrthoDB" id="9809365at2"/>
<evidence type="ECO:0000259" key="1">
    <source>
        <dbReference type="Pfam" id="PF09983"/>
    </source>
</evidence>
<gene>
    <name evidence="2" type="ORF">SAMN05192551_1143</name>
</gene>
<evidence type="ECO:0000313" key="2">
    <source>
        <dbReference type="EMBL" id="SFI36434.1"/>
    </source>
</evidence>
<accession>A0A1I3HL15</accession>
<reference evidence="3" key="1">
    <citation type="submission" date="2016-10" db="EMBL/GenBank/DDBJ databases">
        <authorList>
            <person name="Varghese N."/>
            <person name="Submissions S."/>
        </authorList>
    </citation>
    <scope>NUCLEOTIDE SEQUENCE [LARGE SCALE GENOMIC DNA]</scope>
    <source>
        <strain evidence="3">Z-7934</strain>
    </source>
</reference>
<dbReference type="AlphaFoldDB" id="A0A1I3HL15"/>
<dbReference type="EMBL" id="FOQA01000014">
    <property type="protein sequence ID" value="SFI36434.1"/>
    <property type="molecule type" value="Genomic_DNA"/>
</dbReference>
<keyword evidence="3" id="KW-1185">Reference proteome</keyword>
<sequence>MKSDMKPKTKANNLKKTIIKELQKHPYKTIMLMKLEEWCPSDSSYADFSAVVMDLMEEEVLIRIKTAGENRKSPSLPYKFRIESHGLKREQQQELRRQAANFHPAMDLSAYYRKELTVWKRDLPVLKKVNDYLQQYGTDFAGHSLPELSWKLTGNEKWLEEEGGKQLLERIHLWHQVERQTYPDPLMLAVNPSHLSEIQAGGSKTLTLLHLIVENKSMYYRLLPLLSFSDMTSLIYGAGRKIVAGLSQLPYQLGIEKAGNIQHTIHYFGDLDWEGIAIWHDLQKRYAHVEAWEVIPATDFYQSLAQCSWSQGKTNQRQQEEALKEFLAYFSSEEGSTLRRQLEAGGYCPQEALEEGLERLMKKG</sequence>
<dbReference type="RefSeq" id="WP_093373764.1">
    <property type="nucleotide sequence ID" value="NZ_FOQA01000014.1"/>
</dbReference>